<dbReference type="Gene3D" id="3.20.20.80">
    <property type="entry name" value="Glycosidases"/>
    <property type="match status" value="1"/>
</dbReference>
<dbReference type="GO" id="GO:0004553">
    <property type="term" value="F:hydrolase activity, hydrolyzing O-glycosyl compounds"/>
    <property type="evidence" value="ECO:0007669"/>
    <property type="project" value="InterPro"/>
</dbReference>
<protein>
    <submittedName>
        <fullName evidence="1">dTDP-4-dehydrorhamnose reductase</fullName>
    </submittedName>
</protein>
<dbReference type="Proteomes" id="UP000198925">
    <property type="component" value="Unassembled WGS sequence"/>
</dbReference>
<reference evidence="1 2" key="1">
    <citation type="submission" date="2016-10" db="EMBL/GenBank/DDBJ databases">
        <authorList>
            <person name="de Groot N.N."/>
        </authorList>
    </citation>
    <scope>NUCLEOTIDE SEQUENCE [LARGE SCALE GENOMIC DNA]</scope>
    <source>
        <strain evidence="1 2">CPCC 100156</strain>
    </source>
</reference>
<dbReference type="Pfam" id="PF00232">
    <property type="entry name" value="Glyco_hydro_1"/>
    <property type="match status" value="1"/>
</dbReference>
<evidence type="ECO:0000313" key="2">
    <source>
        <dbReference type="Proteomes" id="UP000198925"/>
    </source>
</evidence>
<dbReference type="SUPFAM" id="SSF51445">
    <property type="entry name" value="(Trans)glycosidases"/>
    <property type="match status" value="1"/>
</dbReference>
<dbReference type="InterPro" id="IPR001360">
    <property type="entry name" value="Glyco_hydro_1"/>
</dbReference>
<organism evidence="1 2">
    <name type="scientific">Belnapia rosea</name>
    <dbReference type="NCBI Taxonomy" id="938405"/>
    <lineage>
        <taxon>Bacteria</taxon>
        <taxon>Pseudomonadati</taxon>
        <taxon>Pseudomonadota</taxon>
        <taxon>Alphaproteobacteria</taxon>
        <taxon>Acetobacterales</taxon>
        <taxon>Roseomonadaceae</taxon>
        <taxon>Belnapia</taxon>
    </lineage>
</organism>
<sequence length="435" mass="48593">MTAALWGGLECSVLRSACGWRDQIRETGHHDRIGDLEAVASLGIRRLRYTVSWERVAPDSPVECDWAWHDERLAELRRLGITPIVGLVHHGGGPAYTSLDDPRFPSLLAEFAGRVARRYPWVTDWTPVNEPLTTARFSGLYGHWFPHGTGEASFLRLLAHECHGVLLAMRAIRAVIPSARLVQTEDIGHTFSTPLLAYQAHYENGRRWLSLDILCGRVDRDHPWHGRLLAAGVPEALLEDLAACEMGPMLLGLNYYVTSERFLDHRLGLYPPETHGGNGRHRYADTEAVRVPIAPGLTGWLPRLREAWQRYPGLPLAVTEAHIGCTADEQLRWLAECWRAVETLRAEGAPFEAVTIWALFGAVDWCSLLACRAGRYEPGAFDVAHPDAAGRPRPTLLAEGAAALARHGRLDHPLLEAPGWWAREERMHPELRRAG</sequence>
<keyword evidence="2" id="KW-1185">Reference proteome</keyword>
<dbReference type="EMBL" id="FMZX01000023">
    <property type="protein sequence ID" value="SDE22996.1"/>
    <property type="molecule type" value="Genomic_DNA"/>
</dbReference>
<accession>A0A1G7B9I7</accession>
<dbReference type="STRING" id="938405.SAMN02927895_01144"/>
<evidence type="ECO:0000313" key="1">
    <source>
        <dbReference type="EMBL" id="SDE22996.1"/>
    </source>
</evidence>
<proteinExistence type="predicted"/>
<gene>
    <name evidence="1" type="ORF">SAMN04487779_102352</name>
</gene>
<name>A0A1G7B9I7_9PROT</name>
<dbReference type="RefSeq" id="WP_090561266.1">
    <property type="nucleotide sequence ID" value="NZ_FMXZ01000002.1"/>
</dbReference>
<dbReference type="AlphaFoldDB" id="A0A1G7B9I7"/>
<dbReference type="InterPro" id="IPR017853">
    <property type="entry name" value="GH"/>
</dbReference>
<dbReference type="OrthoDB" id="9803892at2"/>
<dbReference type="GO" id="GO:0005975">
    <property type="term" value="P:carbohydrate metabolic process"/>
    <property type="evidence" value="ECO:0007669"/>
    <property type="project" value="InterPro"/>
</dbReference>